<protein>
    <recommendedName>
        <fullName evidence="1">HNH nuclease domain-containing protein</fullName>
    </recommendedName>
</protein>
<dbReference type="SMART" id="SM00507">
    <property type="entry name" value="HNHc"/>
    <property type="match status" value="1"/>
</dbReference>
<gene>
    <name evidence="2" type="ORF">SAMN04489750_0589</name>
</gene>
<evidence type="ECO:0000259" key="1">
    <source>
        <dbReference type="SMART" id="SM00507"/>
    </source>
</evidence>
<sequence length="499" mass="52072">MSAIAVDPEVAADGVAATGAHASVIGRLHGVLDEFAALSDSDLEDVGDAGVRAASRSLAQAKARIDAVLMVLARTLDERGAARAAGATSTGAMLAGDFGGDRPAAARMVRTARRLTNAPATHSALGAGALAGEQAGIIAAALTRLPVGLDAAARRGLEDWLIAQAKVLSIQDLARAAMRSAAAFKTRAEADVHEDAQLAAREHRARARSAFWMADNRDGTWRGGFTVPEAEAEALMAAVEAGAAPRRTNPALADRANDDPVTEGAAGVDEDLPMDRRHREGRAFAAICGRLPADQLPNAGGMSAVLTVNVDYDAIAGQLGPGTLPSGARVSAGLVREAACSAGIIPRVMGGASLPLDLGRLKRSFTATQRRALAQRDHGCIFPGCDRTAAWTEGHHWRDPWTPTRPGERLGNTDLDNGCLLCADHHRLVHARNIPVRERGGYLEFLIPPLRPLQIYDSDLLTGADPDSGGVADGVLVDAAGGAGPATGLQWQRNLRWRA</sequence>
<name>A0A2Y8ZMZ8_9MICO</name>
<dbReference type="RefSeq" id="WP_109684031.1">
    <property type="nucleotide sequence ID" value="NZ_QGDN01000001.1"/>
</dbReference>
<dbReference type="Pfam" id="PF02720">
    <property type="entry name" value="DUF222"/>
    <property type="match status" value="1"/>
</dbReference>
<proteinExistence type="predicted"/>
<dbReference type="InterPro" id="IPR003615">
    <property type="entry name" value="HNH_nuc"/>
</dbReference>
<dbReference type="InterPro" id="IPR003870">
    <property type="entry name" value="DUF222"/>
</dbReference>
<evidence type="ECO:0000313" key="3">
    <source>
        <dbReference type="Proteomes" id="UP000250028"/>
    </source>
</evidence>
<dbReference type="AlphaFoldDB" id="A0A2Y8ZMZ8"/>
<feature type="domain" description="HNH nuclease" evidence="1">
    <location>
        <begin position="368"/>
        <end position="427"/>
    </location>
</feature>
<keyword evidence="3" id="KW-1185">Reference proteome</keyword>
<accession>A0A2Y8ZMZ8</accession>
<dbReference type="Proteomes" id="UP000250028">
    <property type="component" value="Unassembled WGS sequence"/>
</dbReference>
<dbReference type="OrthoDB" id="3634417at2"/>
<organism evidence="2 3">
    <name type="scientific">Branchiibius hedensis</name>
    <dbReference type="NCBI Taxonomy" id="672460"/>
    <lineage>
        <taxon>Bacteria</taxon>
        <taxon>Bacillati</taxon>
        <taxon>Actinomycetota</taxon>
        <taxon>Actinomycetes</taxon>
        <taxon>Micrococcales</taxon>
        <taxon>Dermacoccaceae</taxon>
        <taxon>Branchiibius</taxon>
    </lineage>
</organism>
<dbReference type="CDD" id="cd00085">
    <property type="entry name" value="HNHc"/>
    <property type="match status" value="1"/>
</dbReference>
<dbReference type="EMBL" id="UESZ01000001">
    <property type="protein sequence ID" value="SSA33315.1"/>
    <property type="molecule type" value="Genomic_DNA"/>
</dbReference>
<reference evidence="3" key="1">
    <citation type="submission" date="2016-10" db="EMBL/GenBank/DDBJ databases">
        <authorList>
            <person name="Varghese N."/>
            <person name="Submissions S."/>
        </authorList>
    </citation>
    <scope>NUCLEOTIDE SEQUENCE [LARGE SCALE GENOMIC DNA]</scope>
    <source>
        <strain evidence="3">DSM 22951</strain>
    </source>
</reference>
<evidence type="ECO:0000313" key="2">
    <source>
        <dbReference type="EMBL" id="SSA33315.1"/>
    </source>
</evidence>